<evidence type="ECO:0000313" key="4">
    <source>
        <dbReference type="Proteomes" id="UP001487740"/>
    </source>
</evidence>
<dbReference type="InterPro" id="IPR013642">
    <property type="entry name" value="CLCA_N"/>
</dbReference>
<dbReference type="Pfam" id="PF08434">
    <property type="entry name" value="CLCA"/>
    <property type="match status" value="2"/>
</dbReference>
<dbReference type="InterPro" id="IPR036465">
    <property type="entry name" value="vWFA_dom_sf"/>
</dbReference>
<feature type="domain" description="VWFA" evidence="2">
    <location>
        <begin position="1218"/>
        <end position="1370"/>
    </location>
</feature>
<gene>
    <name evidence="3" type="ORF">O3P69_004602</name>
</gene>
<dbReference type="SUPFAM" id="SSF49265">
    <property type="entry name" value="Fibronectin type III"/>
    <property type="match status" value="1"/>
</dbReference>
<feature type="domain" description="VWFA" evidence="2">
    <location>
        <begin position="306"/>
        <end position="474"/>
    </location>
</feature>
<proteinExistence type="predicted"/>
<evidence type="ECO:0000256" key="1">
    <source>
        <dbReference type="ARBA" id="ARBA00004239"/>
    </source>
</evidence>
<evidence type="ECO:0000313" key="3">
    <source>
        <dbReference type="EMBL" id="KAK8397907.1"/>
    </source>
</evidence>
<keyword evidence="4" id="KW-1185">Reference proteome</keyword>
<dbReference type="PANTHER" id="PTHR10579:SF177">
    <property type="entry name" value="CALCIUM-ACTIVATED CHLORIDE CHANNEL REGULATOR 4-LIKE PROTEIN"/>
    <property type="match status" value="1"/>
</dbReference>
<dbReference type="GO" id="GO:0005576">
    <property type="term" value="C:extracellular region"/>
    <property type="evidence" value="ECO:0007669"/>
    <property type="project" value="UniProtKB-SubCell"/>
</dbReference>
<dbReference type="InterPro" id="IPR036116">
    <property type="entry name" value="FN3_sf"/>
</dbReference>
<dbReference type="Gene3D" id="2.60.40.10">
    <property type="entry name" value="Immunoglobulins"/>
    <property type="match status" value="1"/>
</dbReference>
<dbReference type="CDD" id="cd00198">
    <property type="entry name" value="vWFA"/>
    <property type="match status" value="2"/>
</dbReference>
<dbReference type="Proteomes" id="UP001487740">
    <property type="component" value="Unassembled WGS sequence"/>
</dbReference>
<dbReference type="EMBL" id="JARAKH010000013">
    <property type="protein sequence ID" value="KAK8397907.1"/>
    <property type="molecule type" value="Genomic_DNA"/>
</dbReference>
<evidence type="ECO:0000259" key="2">
    <source>
        <dbReference type="PROSITE" id="PS50234"/>
    </source>
</evidence>
<dbReference type="SUPFAM" id="SSF53300">
    <property type="entry name" value="vWA-like"/>
    <property type="match status" value="2"/>
</dbReference>
<name>A0AAW0UI83_SCYPA</name>
<dbReference type="InterPro" id="IPR051266">
    <property type="entry name" value="CLCR"/>
</dbReference>
<sequence length="1370" mass="149945">MVMGAVGVGAYPRTNLVGNGYDNVVVGLSPMLEESQANEIIEAVKVAVKETSQALFKATDNKLYFKKVKILVPSTWKGVAVDQPANNEAFEDSEMRVELRNPVYGDQVYTVQPGGCGDPGRYIHITPNYLTSPLAPDVWGPRGKVLAQAWARLRWGVFDEVGYPEDERFPLFFRTWDDSQNMVVKPNYCADKEIKGTYVDINTGGSCKYVGDLPDKNCRFKPDDAQLATSSLMSFADIPNIEEFCKDHKVGGHHDIYAPNRHNLMCNSRSVWDVMSDHADFYNVTKLPANHDVTPEVLVVQETAAKFALVLDKSGSMSGQKITMLVNTAKRWLLHDVADGSFVTIIDFSTSASVQKKLTEVSSATRQSLADAVTADLSGSTCIGCGLNAALQELKGQNNKVILLITDGQENEKPFIDDVMGDVVESGSRVVTISYGLYAEATLEELAQNTGGKAYIVPDDDDGSFLNDAFQGSLTYQPGQSIINTDIKIYEWDGTTEGGSTMSDTFSVDATVGRNLEFRLDTNDYVAGDPFLTSPSGKTYTNVEFTSEINLWIIKLDTEAEVGEWTWTKPLSGRSTNMKVTVTAQARDPVTLPIITESWMNTGTDFVDASQQQVIVYARVTQGDNPVVGANVRAYVTTPSTTAEAVELDLLDNGQNADVQAAKGRYAVKAQVWDDGSSFINNGFITSRRRRFIDMLLASSRFPGLRDELVANEYCCGSVVPFNPETAVPTGNFTRTAAAGSFNVVKMPPTGGDSFPPSQVRDLAIMVNDSSHITLTWTAPGDDFDSGMVLGYEIWMSDNISALNDNVNENTAICILDLPHSTNTPEVLKEPGEEIVLPVKLETSLEPNTLYFVSLRAVDHKRNNGLMSRPVGFISDTTKGSVGISRTMPVDHERTDGAAMRWSVLMSVAAAAMVMGAVGVGASLRTTLVGNGYDDVVVGLSPMLEESQANKIIEAVKVAVKETSQALFKATDNKLYFKKVKILVPSTWKGVAVDQPASNEAFEDSHMRVDLRNPVYGDQVYTVQPGGCGDPGRYIHITSKYLTSPLAPKVWGPRGKVLAQAWARLRWGVFDEVGYPEDERFPLFFRTWDDSENMVVKPNYCADREIKGTYVDINTGGSCKYVDDLPDKDCRFKPDDEQLATSSLMSFTNIPNIEEFCKDHKAGGHHDIYAPNRHNLMCNSRSVWDVMSDHADFYNVTKLPANYNVTPEVLVVQETAANFALVLDKSGSMGGQKITMLVNTAKRWLLHDVADGSFVTIIDFSIYASVQKTLTEVSSATRQSLADAVTTDLLGSTCIGCGLNAALQELKGQNNKVILLITDGQENEKPFIDDVMGDVVESGSRVVTISYGKYAEDTLEELAQNTGGKSLHRA</sequence>
<dbReference type="CDD" id="cd00063">
    <property type="entry name" value="FN3"/>
    <property type="match status" value="1"/>
</dbReference>
<dbReference type="PANTHER" id="PTHR10579">
    <property type="entry name" value="CALCIUM-ACTIVATED CHLORIDE CHANNEL REGULATOR"/>
    <property type="match status" value="1"/>
</dbReference>
<organism evidence="3 4">
    <name type="scientific">Scylla paramamosain</name>
    <name type="common">Mud crab</name>
    <dbReference type="NCBI Taxonomy" id="85552"/>
    <lineage>
        <taxon>Eukaryota</taxon>
        <taxon>Metazoa</taxon>
        <taxon>Ecdysozoa</taxon>
        <taxon>Arthropoda</taxon>
        <taxon>Crustacea</taxon>
        <taxon>Multicrustacea</taxon>
        <taxon>Malacostraca</taxon>
        <taxon>Eumalacostraca</taxon>
        <taxon>Eucarida</taxon>
        <taxon>Decapoda</taxon>
        <taxon>Pleocyemata</taxon>
        <taxon>Brachyura</taxon>
        <taxon>Eubrachyura</taxon>
        <taxon>Portunoidea</taxon>
        <taxon>Portunidae</taxon>
        <taxon>Portuninae</taxon>
        <taxon>Scylla</taxon>
    </lineage>
</organism>
<dbReference type="InterPro" id="IPR003961">
    <property type="entry name" value="FN3_dom"/>
</dbReference>
<reference evidence="3 4" key="1">
    <citation type="submission" date="2023-03" db="EMBL/GenBank/DDBJ databases">
        <title>High-quality genome of Scylla paramamosain provides insights in environmental adaptation.</title>
        <authorList>
            <person name="Zhang L."/>
        </authorList>
    </citation>
    <scope>NUCLEOTIDE SEQUENCE [LARGE SCALE GENOMIC DNA]</scope>
    <source>
        <strain evidence="3">LZ_2023a</strain>
        <tissue evidence="3">Muscle</tissue>
    </source>
</reference>
<dbReference type="Gene3D" id="3.40.50.410">
    <property type="entry name" value="von Willebrand factor, type A domain"/>
    <property type="match status" value="2"/>
</dbReference>
<dbReference type="Pfam" id="PF00092">
    <property type="entry name" value="VWA"/>
    <property type="match status" value="2"/>
</dbReference>
<comment type="subcellular location">
    <subcellularLocation>
        <location evidence="1">Secreted</location>
        <location evidence="1">Extracellular space</location>
    </subcellularLocation>
</comment>
<protein>
    <recommendedName>
        <fullName evidence="2">VWFA domain-containing protein</fullName>
    </recommendedName>
</protein>
<dbReference type="PROSITE" id="PS50234">
    <property type="entry name" value="VWFA"/>
    <property type="match status" value="2"/>
</dbReference>
<dbReference type="GO" id="GO:0032991">
    <property type="term" value="C:protein-containing complex"/>
    <property type="evidence" value="ECO:0007669"/>
    <property type="project" value="UniProtKB-ARBA"/>
</dbReference>
<dbReference type="InterPro" id="IPR013783">
    <property type="entry name" value="Ig-like_fold"/>
</dbReference>
<dbReference type="SMART" id="SM00060">
    <property type="entry name" value="FN3"/>
    <property type="match status" value="1"/>
</dbReference>
<dbReference type="InterPro" id="IPR002035">
    <property type="entry name" value="VWF_A"/>
</dbReference>
<dbReference type="SMART" id="SM00327">
    <property type="entry name" value="VWA"/>
    <property type="match status" value="2"/>
</dbReference>
<accession>A0AAW0UI83</accession>
<comment type="caution">
    <text evidence="3">The sequence shown here is derived from an EMBL/GenBank/DDBJ whole genome shotgun (WGS) entry which is preliminary data.</text>
</comment>